<dbReference type="KEGG" id="ndv:NDEV_0229"/>
<dbReference type="Proteomes" id="UP000196239">
    <property type="component" value="Chromosome 1"/>
</dbReference>
<name>A0A128A0V7_9ARCH</name>
<evidence type="ECO:0000313" key="2">
    <source>
        <dbReference type="Proteomes" id="UP000196239"/>
    </source>
</evidence>
<keyword evidence="2" id="KW-1185">Reference proteome</keyword>
<reference evidence="2" key="1">
    <citation type="submission" date="2015-10" db="EMBL/GenBank/DDBJ databases">
        <authorList>
            <person name="Lehtovirta-Morley L.E."/>
            <person name="Vieille C."/>
        </authorList>
    </citation>
    <scope>NUCLEOTIDE SEQUENCE [LARGE SCALE GENOMIC DNA]</scope>
</reference>
<dbReference type="EMBL" id="LN890280">
    <property type="protein sequence ID" value="CUR50994.1"/>
    <property type="molecule type" value="Genomic_DNA"/>
</dbReference>
<dbReference type="SUPFAM" id="SSF51735">
    <property type="entry name" value="NAD(P)-binding Rossmann-fold domains"/>
    <property type="match status" value="1"/>
</dbReference>
<dbReference type="InterPro" id="IPR036291">
    <property type="entry name" value="NAD(P)-bd_dom_sf"/>
</dbReference>
<protein>
    <submittedName>
        <fullName evidence="1">UDP-glucose/GDP-mannose dehydrogenase</fullName>
    </submittedName>
</protein>
<sequence>MVNKLKDVVAGLGEIGTPILQLISKANLSVGYDINERLMDLDKFKKFEKLDTCFLHICIPYNNNFDSNVLSLYKKFKPDCIVIHSTVSPGTTSKIQSKLPIPVIYSATRGVHRRMLHDMKRYVKFYAVDPNAPKAKWASTIYSNMLKKCGVKTKQMSGPLTLELAKIVVDTSYYGWLITYAQLSNMIAIQNKVDYDEMWSFADEIHKYLGNRPKMFPGFIGGHCVIPNLELIRNPTLDMIKEINDIYAKKVKNSKSIAKKYQSK</sequence>
<organism evidence="1 2">
    <name type="scientific">Nitrosotalea devaniterrae</name>
    <dbReference type="NCBI Taxonomy" id="1078905"/>
    <lineage>
        <taxon>Archaea</taxon>
        <taxon>Nitrososphaerota</taxon>
        <taxon>Nitrososphaeria</taxon>
        <taxon>Nitrosotaleales</taxon>
        <taxon>Nitrosotaleaceae</taxon>
        <taxon>Nitrosotalea</taxon>
    </lineage>
</organism>
<gene>
    <name evidence="1" type="ORF">NDEV_0229</name>
</gene>
<proteinExistence type="predicted"/>
<accession>A0A128A0V7</accession>
<dbReference type="AlphaFoldDB" id="A0A128A0V7"/>
<evidence type="ECO:0000313" key="1">
    <source>
        <dbReference type="EMBL" id="CUR50994.1"/>
    </source>
</evidence>